<dbReference type="GO" id="GO:0016829">
    <property type="term" value="F:lyase activity"/>
    <property type="evidence" value="ECO:0007669"/>
    <property type="project" value="UniProtKB-KW"/>
</dbReference>
<name>A0A1H9TKE9_9STRE</name>
<dbReference type="EMBL" id="FOGM01000013">
    <property type="protein sequence ID" value="SER97474.1"/>
    <property type="molecule type" value="Genomic_DNA"/>
</dbReference>
<proteinExistence type="predicted"/>
<reference evidence="1 2" key="1">
    <citation type="submission" date="2016-10" db="EMBL/GenBank/DDBJ databases">
        <authorList>
            <person name="de Groot N.N."/>
        </authorList>
    </citation>
    <scope>NUCLEOTIDE SEQUENCE [LARGE SCALE GENOMIC DNA]</scope>
    <source>
        <strain evidence="1 2">VTM2R47</strain>
    </source>
</reference>
<evidence type="ECO:0000313" key="2">
    <source>
        <dbReference type="Proteomes" id="UP000182712"/>
    </source>
</evidence>
<keyword evidence="1" id="KW-0456">Lyase</keyword>
<dbReference type="Proteomes" id="UP000182712">
    <property type="component" value="Unassembled WGS sequence"/>
</dbReference>
<organism evidence="1 2">
    <name type="scientific">Streptococcus gallolyticus</name>
    <dbReference type="NCBI Taxonomy" id="315405"/>
    <lineage>
        <taxon>Bacteria</taxon>
        <taxon>Bacillati</taxon>
        <taxon>Bacillota</taxon>
        <taxon>Bacilli</taxon>
        <taxon>Lactobacillales</taxon>
        <taxon>Streptococcaceae</taxon>
        <taxon>Streptococcus</taxon>
    </lineage>
</organism>
<protein>
    <submittedName>
        <fullName evidence="1">Para-aminobenzoate synthetase / 4-amino-4-deoxychorismate lyase</fullName>
    </submittedName>
</protein>
<evidence type="ECO:0000313" key="1">
    <source>
        <dbReference type="EMBL" id="SER97474.1"/>
    </source>
</evidence>
<dbReference type="AlphaFoldDB" id="A0A1H9TKE9"/>
<sequence length="97" mass="11281">MHKKTVVDFKELGHRLIFENPVKILATKLIDDVEAILKKVVYYQSQGYYVVGYVIYEAGKAFENNFSVKTFPLSGEYLVYFTVHSEVKKNPFLLITR</sequence>
<gene>
    <name evidence="1" type="ORF">SAMN04487840_1138</name>
</gene>
<accession>A0A1H9TKE9</accession>